<dbReference type="InterPro" id="IPR044711">
    <property type="entry name" value="EC11-15"/>
</dbReference>
<protein>
    <submittedName>
        <fullName evidence="11">Egg cell-secreted protein 1.4</fullName>
    </submittedName>
</protein>
<accession>A0AAE1XTI8</accession>
<evidence type="ECO:0000256" key="3">
    <source>
        <dbReference type="ARBA" id="ARBA00022525"/>
    </source>
</evidence>
<dbReference type="AlphaFoldDB" id="A0AAE1XTI8"/>
<keyword evidence="6" id="KW-0968">Cytoplasmic vesicle</keyword>
<evidence type="ECO:0000256" key="1">
    <source>
        <dbReference type="ARBA" id="ARBA00004541"/>
    </source>
</evidence>
<sequence length="132" mass="14277">MSAKGFLFFLTITSTLIMSSFPARDFPFPPAPDDHHNPIPELEGQALDCLTALYKIRSCSNEIIAYFANGTIDITPPCCQAITLITHSCWPAVLSALGYTPDQANILRGYCDAVASEVARFGPVPSPLGQPF</sequence>
<dbReference type="GO" id="GO:0080155">
    <property type="term" value="P:regulation of double fertilization forming a zygote and endosperm"/>
    <property type="evidence" value="ECO:0007669"/>
    <property type="project" value="UniProtKB-ARBA"/>
</dbReference>
<comment type="caution">
    <text evidence="11">The sequence shown here is derived from an EMBL/GenBank/DDBJ whole genome shotgun (WGS) entry which is preliminary data.</text>
</comment>
<comment type="similarity">
    <text evidence="8">Belongs to the plant egg cell-secreted peptide family.</text>
</comment>
<comment type="function">
    <text evidence="7">Involved in the regulation of gamete interactions during the double fertilization and to prevent multiple-pollen tube attraction; mediates the redistribution of the gamete fusogen HAP2/GCS1 to the cell surface after secretion upon sperm arrival.</text>
</comment>
<evidence type="ECO:0000259" key="10">
    <source>
        <dbReference type="Pfam" id="PF05617"/>
    </source>
</evidence>
<gene>
    <name evidence="11" type="ORF">Salat_2561300</name>
</gene>
<feature type="domain" description="Prolamin-like" evidence="10">
    <location>
        <begin position="48"/>
        <end position="112"/>
    </location>
</feature>
<evidence type="ECO:0000256" key="5">
    <source>
        <dbReference type="ARBA" id="ARBA00023279"/>
    </source>
</evidence>
<dbReference type="GO" id="GO:0005576">
    <property type="term" value="C:extracellular region"/>
    <property type="evidence" value="ECO:0007669"/>
    <property type="project" value="UniProtKB-SubCell"/>
</dbReference>
<evidence type="ECO:0000256" key="4">
    <source>
        <dbReference type="ARBA" id="ARBA00022729"/>
    </source>
</evidence>
<evidence type="ECO:0000256" key="7">
    <source>
        <dbReference type="ARBA" id="ARBA00034457"/>
    </source>
</evidence>
<keyword evidence="5" id="KW-0278">Fertilization</keyword>
<evidence type="ECO:0000313" key="11">
    <source>
        <dbReference type="EMBL" id="KAK4417357.1"/>
    </source>
</evidence>
<proteinExistence type="inferred from homology"/>
<dbReference type="Pfam" id="PF05617">
    <property type="entry name" value="Prolamin_like"/>
    <property type="match status" value="1"/>
</dbReference>
<name>A0AAE1XTI8_9LAMI</name>
<dbReference type="InterPro" id="IPR008502">
    <property type="entry name" value="Prolamin-like"/>
</dbReference>
<evidence type="ECO:0000256" key="6">
    <source>
        <dbReference type="ARBA" id="ARBA00023329"/>
    </source>
</evidence>
<keyword evidence="3" id="KW-0964">Secreted</keyword>
<dbReference type="GO" id="GO:2000008">
    <property type="term" value="P:regulation of protein localization to cell surface"/>
    <property type="evidence" value="ECO:0007669"/>
    <property type="project" value="UniProtKB-ARBA"/>
</dbReference>
<evidence type="ECO:0000256" key="8">
    <source>
        <dbReference type="ARBA" id="ARBA00034484"/>
    </source>
</evidence>
<evidence type="ECO:0000256" key="9">
    <source>
        <dbReference type="SAM" id="SignalP"/>
    </source>
</evidence>
<dbReference type="GO" id="GO:0009567">
    <property type="term" value="P:double fertilization forming a zygote and endosperm"/>
    <property type="evidence" value="ECO:0007669"/>
    <property type="project" value="InterPro"/>
</dbReference>
<dbReference type="PANTHER" id="PTHR35293">
    <property type="entry name" value="EGG CELL-SECRETED PROTEIN 1.5"/>
    <property type="match status" value="1"/>
</dbReference>
<evidence type="ECO:0000313" key="12">
    <source>
        <dbReference type="Proteomes" id="UP001293254"/>
    </source>
</evidence>
<reference evidence="11" key="2">
    <citation type="journal article" date="2024" name="Plant">
        <title>Genomic evolution and insights into agronomic trait innovations of Sesamum species.</title>
        <authorList>
            <person name="Miao H."/>
            <person name="Wang L."/>
            <person name="Qu L."/>
            <person name="Liu H."/>
            <person name="Sun Y."/>
            <person name="Le M."/>
            <person name="Wang Q."/>
            <person name="Wei S."/>
            <person name="Zheng Y."/>
            <person name="Lin W."/>
            <person name="Duan Y."/>
            <person name="Cao H."/>
            <person name="Xiong S."/>
            <person name="Wang X."/>
            <person name="Wei L."/>
            <person name="Li C."/>
            <person name="Ma Q."/>
            <person name="Ju M."/>
            <person name="Zhao R."/>
            <person name="Li G."/>
            <person name="Mu C."/>
            <person name="Tian Q."/>
            <person name="Mei H."/>
            <person name="Zhang T."/>
            <person name="Gao T."/>
            <person name="Zhang H."/>
        </authorList>
    </citation>
    <scope>NUCLEOTIDE SEQUENCE</scope>
    <source>
        <strain evidence="11">3651</strain>
    </source>
</reference>
<organism evidence="11 12">
    <name type="scientific">Sesamum alatum</name>
    <dbReference type="NCBI Taxonomy" id="300844"/>
    <lineage>
        <taxon>Eukaryota</taxon>
        <taxon>Viridiplantae</taxon>
        <taxon>Streptophyta</taxon>
        <taxon>Embryophyta</taxon>
        <taxon>Tracheophyta</taxon>
        <taxon>Spermatophyta</taxon>
        <taxon>Magnoliopsida</taxon>
        <taxon>eudicotyledons</taxon>
        <taxon>Gunneridae</taxon>
        <taxon>Pentapetalae</taxon>
        <taxon>asterids</taxon>
        <taxon>lamiids</taxon>
        <taxon>Lamiales</taxon>
        <taxon>Pedaliaceae</taxon>
        <taxon>Sesamum</taxon>
    </lineage>
</organism>
<dbReference type="Proteomes" id="UP001293254">
    <property type="component" value="Unassembled WGS sequence"/>
</dbReference>
<keyword evidence="12" id="KW-1185">Reference proteome</keyword>
<feature type="chain" id="PRO_5042284390" evidence="9">
    <location>
        <begin position="23"/>
        <end position="132"/>
    </location>
</feature>
<dbReference type="PANTHER" id="PTHR35293:SF10">
    <property type="entry name" value="EGG CELL-SECRETED PROTEIN 1.2-RELATED"/>
    <property type="match status" value="1"/>
</dbReference>
<feature type="signal peptide" evidence="9">
    <location>
        <begin position="1"/>
        <end position="22"/>
    </location>
</feature>
<reference evidence="11" key="1">
    <citation type="submission" date="2020-06" db="EMBL/GenBank/DDBJ databases">
        <authorList>
            <person name="Li T."/>
            <person name="Hu X."/>
            <person name="Zhang T."/>
            <person name="Song X."/>
            <person name="Zhang H."/>
            <person name="Dai N."/>
            <person name="Sheng W."/>
            <person name="Hou X."/>
            <person name="Wei L."/>
        </authorList>
    </citation>
    <scope>NUCLEOTIDE SEQUENCE</scope>
    <source>
        <strain evidence="11">3651</strain>
        <tissue evidence="11">Leaf</tissue>
    </source>
</reference>
<evidence type="ECO:0000256" key="2">
    <source>
        <dbReference type="ARBA" id="ARBA00004613"/>
    </source>
</evidence>
<dbReference type="EMBL" id="JACGWO010000010">
    <property type="protein sequence ID" value="KAK4417357.1"/>
    <property type="molecule type" value="Genomic_DNA"/>
</dbReference>
<comment type="subcellular location">
    <subcellularLocation>
        <location evidence="1">Cytoplasmic vesicle</location>
    </subcellularLocation>
    <subcellularLocation>
        <location evidence="2">Secreted</location>
    </subcellularLocation>
</comment>
<dbReference type="GO" id="GO:0031410">
    <property type="term" value="C:cytoplasmic vesicle"/>
    <property type="evidence" value="ECO:0007669"/>
    <property type="project" value="UniProtKB-SubCell"/>
</dbReference>
<keyword evidence="4 9" id="KW-0732">Signal</keyword>